<dbReference type="SUPFAM" id="SSF47781">
    <property type="entry name" value="RuvA domain 2-like"/>
    <property type="match status" value="1"/>
</dbReference>
<dbReference type="GO" id="GO:0009432">
    <property type="term" value="P:SOS response"/>
    <property type="evidence" value="ECO:0007669"/>
    <property type="project" value="UniProtKB-UniRule"/>
</dbReference>
<sequence length="602" mass="69355">MEELSTNEYLRGIVLNLPSTPGIYQYLNKEGVIIYVGKAKNLKRRVYSYFSKEHQSAKTRILVSKIADIRYIVVNTEEDALLLENNLIKKYKPRYNVLLKDDKSYPSICVSNEYFPRVFKTRQIIRNGSTYYGPYSHIPSMQAVLDLIKKLYPLRTCHLALTPENIRQGKFNVCLEYHIKNCKGPCIGMQSHDEYMDNIAQVKEILKGNTQAISDALMKEMMSLAEEMKFEEAQKVKEKYELIESYRAKSEVVSSILHNIDVFSIEMDENSAYINYLHITNGCINQAFTFEYKKRLNETKEELLQLGIIEMRERYKSCSREIIVPFELDMELNNVTFTIPQRGDKKHLLELSLLNVKQYKVDRLKQAEKLNPEQRSVRLLKEIQEQLQMDKMPMHIECFDNSNIQGSDAVAACVVFKKARPSKKDYRKYNIKTVIGPDDYASMQEVVRRRYSRILEEQGELPDLILTDGGKGQMEVVRQVIEDELKLQIPIAGLAKNNKHRTSEVLFGFPPMTIGIKQGTPLFHLLENIQDEVHRFAITFHRDKRSKSQIASALDGIKGIGEKRKTALLKEFKSVARIKQATVEELAAVIGEAAAKSVKEAL</sequence>
<comment type="subcellular location">
    <subcellularLocation>
        <location evidence="7">Cytoplasm</location>
    </subcellularLocation>
</comment>
<reference evidence="10" key="2">
    <citation type="submission" date="2021-09" db="EMBL/GenBank/DDBJ databases">
        <authorList>
            <person name="Gilroy R."/>
        </authorList>
    </citation>
    <scope>NUCLEOTIDE SEQUENCE</scope>
    <source>
        <strain evidence="10">CHK165-8395</strain>
    </source>
</reference>
<dbReference type="Gene3D" id="3.40.1440.10">
    <property type="entry name" value="GIY-YIG endonuclease"/>
    <property type="match status" value="1"/>
</dbReference>
<dbReference type="SUPFAM" id="SSF82771">
    <property type="entry name" value="GIY-YIG endonuclease"/>
    <property type="match status" value="1"/>
</dbReference>
<proteinExistence type="inferred from homology"/>
<dbReference type="GO" id="GO:0003677">
    <property type="term" value="F:DNA binding"/>
    <property type="evidence" value="ECO:0007669"/>
    <property type="project" value="UniProtKB-UniRule"/>
</dbReference>
<dbReference type="InterPro" id="IPR050066">
    <property type="entry name" value="UvrABC_protein_C"/>
</dbReference>
<dbReference type="NCBIfam" id="TIGR00194">
    <property type="entry name" value="uvrC"/>
    <property type="match status" value="1"/>
</dbReference>
<dbReference type="InterPro" id="IPR004791">
    <property type="entry name" value="UvrC"/>
</dbReference>
<dbReference type="PANTHER" id="PTHR30562">
    <property type="entry name" value="UVRC/OXIDOREDUCTASE"/>
    <property type="match status" value="1"/>
</dbReference>
<dbReference type="GO" id="GO:0009381">
    <property type="term" value="F:excinuclease ABC activity"/>
    <property type="evidence" value="ECO:0007669"/>
    <property type="project" value="UniProtKB-UniRule"/>
</dbReference>
<dbReference type="Pfam" id="PF08459">
    <property type="entry name" value="UvrC_RNaseH_dom"/>
    <property type="match status" value="1"/>
</dbReference>
<dbReference type="Pfam" id="PF14520">
    <property type="entry name" value="HHH_5"/>
    <property type="match status" value="1"/>
</dbReference>
<dbReference type="EMBL" id="DYXD01000157">
    <property type="protein sequence ID" value="HJF07914.1"/>
    <property type="molecule type" value="Genomic_DNA"/>
</dbReference>
<dbReference type="InterPro" id="IPR010994">
    <property type="entry name" value="RuvA_2-like"/>
</dbReference>
<keyword evidence="2 7" id="KW-0227">DNA damage</keyword>
<dbReference type="PROSITE" id="PS50164">
    <property type="entry name" value="GIY_YIG"/>
    <property type="match status" value="1"/>
</dbReference>
<dbReference type="InterPro" id="IPR000305">
    <property type="entry name" value="GIY-YIG_endonuc"/>
</dbReference>
<comment type="function">
    <text evidence="7">The UvrABC repair system catalyzes the recognition and processing of DNA lesions. UvrC both incises the 5' and 3' sides of the lesion. The N-terminal half is responsible for the 3' incision and the C-terminal half is responsible for the 5' incision.</text>
</comment>
<dbReference type="GO" id="GO:0009380">
    <property type="term" value="C:excinuclease repair complex"/>
    <property type="evidence" value="ECO:0007669"/>
    <property type="project" value="InterPro"/>
</dbReference>
<evidence type="ECO:0000256" key="5">
    <source>
        <dbReference type="ARBA" id="ARBA00023204"/>
    </source>
</evidence>
<keyword evidence="6 7" id="KW-0742">SOS response</keyword>
<keyword evidence="4 7" id="KW-0267">Excision nuclease</keyword>
<dbReference type="Pfam" id="PF22920">
    <property type="entry name" value="UvrC_RNaseH"/>
    <property type="match status" value="1"/>
</dbReference>
<organism evidence="10 11">
    <name type="scientific">Phocaeicola coprocola</name>
    <dbReference type="NCBI Taxonomy" id="310298"/>
    <lineage>
        <taxon>Bacteria</taxon>
        <taxon>Pseudomonadati</taxon>
        <taxon>Bacteroidota</taxon>
        <taxon>Bacteroidia</taxon>
        <taxon>Bacteroidales</taxon>
        <taxon>Bacteroidaceae</taxon>
        <taxon>Phocaeicola</taxon>
    </lineage>
</organism>
<keyword evidence="1 7" id="KW-0963">Cytoplasm</keyword>
<protein>
    <recommendedName>
        <fullName evidence="7">UvrABC system protein C</fullName>
        <shortName evidence="7">Protein UvrC</shortName>
    </recommendedName>
    <alternativeName>
        <fullName evidence="7">Excinuclease ABC subunit C</fullName>
    </alternativeName>
</protein>
<evidence type="ECO:0000259" key="8">
    <source>
        <dbReference type="PROSITE" id="PS50164"/>
    </source>
</evidence>
<dbReference type="PROSITE" id="PS50165">
    <property type="entry name" value="UVRC"/>
    <property type="match status" value="1"/>
</dbReference>
<comment type="subunit">
    <text evidence="7">Interacts with UvrB in an incision complex.</text>
</comment>
<dbReference type="Gene3D" id="1.10.150.20">
    <property type="entry name" value="5' to 3' exonuclease, C-terminal subdomain"/>
    <property type="match status" value="1"/>
</dbReference>
<name>A0A921K3H2_9BACT</name>
<dbReference type="CDD" id="cd10434">
    <property type="entry name" value="GIY-YIG_UvrC_Cho"/>
    <property type="match status" value="1"/>
</dbReference>
<dbReference type="InterPro" id="IPR035901">
    <property type="entry name" value="GIY-YIG_endonuc_sf"/>
</dbReference>
<comment type="similarity">
    <text evidence="7">Belongs to the UvrC family.</text>
</comment>
<dbReference type="GO" id="GO:0005737">
    <property type="term" value="C:cytoplasm"/>
    <property type="evidence" value="ECO:0007669"/>
    <property type="project" value="UniProtKB-SubCell"/>
</dbReference>
<reference evidence="10" key="1">
    <citation type="journal article" date="2021" name="PeerJ">
        <title>Extensive microbial diversity within the chicken gut microbiome revealed by metagenomics and culture.</title>
        <authorList>
            <person name="Gilroy R."/>
            <person name="Ravi A."/>
            <person name="Getino M."/>
            <person name="Pursley I."/>
            <person name="Horton D.L."/>
            <person name="Alikhan N.F."/>
            <person name="Baker D."/>
            <person name="Gharbi K."/>
            <person name="Hall N."/>
            <person name="Watson M."/>
            <person name="Adriaenssens E.M."/>
            <person name="Foster-Nyarko E."/>
            <person name="Jarju S."/>
            <person name="Secka A."/>
            <person name="Antonio M."/>
            <person name="Oren A."/>
            <person name="Chaudhuri R.R."/>
            <person name="La Ragione R."/>
            <person name="Hildebrand F."/>
            <person name="Pallen M.J."/>
        </authorList>
    </citation>
    <scope>NUCLEOTIDE SEQUENCE</scope>
    <source>
        <strain evidence="10">CHK165-8395</strain>
    </source>
</reference>
<dbReference type="FunFam" id="3.40.1440.10:FF:000001">
    <property type="entry name" value="UvrABC system protein C"/>
    <property type="match status" value="1"/>
</dbReference>
<evidence type="ECO:0000256" key="2">
    <source>
        <dbReference type="ARBA" id="ARBA00022763"/>
    </source>
</evidence>
<dbReference type="Pfam" id="PF01541">
    <property type="entry name" value="GIY-YIG"/>
    <property type="match status" value="1"/>
</dbReference>
<dbReference type="FunFam" id="3.30.420.340:FF:000002">
    <property type="entry name" value="UvrABC system protein C"/>
    <property type="match status" value="1"/>
</dbReference>
<dbReference type="SUPFAM" id="SSF46600">
    <property type="entry name" value="C-terminal UvrC-binding domain of UvrB"/>
    <property type="match status" value="1"/>
</dbReference>
<feature type="domain" description="GIY-YIG" evidence="8">
    <location>
        <begin position="19"/>
        <end position="97"/>
    </location>
</feature>
<evidence type="ECO:0000256" key="1">
    <source>
        <dbReference type="ARBA" id="ARBA00022490"/>
    </source>
</evidence>
<keyword evidence="5 7" id="KW-0234">DNA repair</keyword>
<evidence type="ECO:0000259" key="9">
    <source>
        <dbReference type="PROSITE" id="PS50165"/>
    </source>
</evidence>
<gene>
    <name evidence="7 10" type="primary">uvrC</name>
    <name evidence="10" type="ORF">K8U81_06960</name>
</gene>
<comment type="caution">
    <text evidence="10">The sequence shown here is derived from an EMBL/GenBank/DDBJ whole genome shotgun (WGS) entry which is preliminary data.</text>
</comment>
<evidence type="ECO:0000256" key="3">
    <source>
        <dbReference type="ARBA" id="ARBA00022769"/>
    </source>
</evidence>
<dbReference type="PANTHER" id="PTHR30562:SF1">
    <property type="entry name" value="UVRABC SYSTEM PROTEIN C"/>
    <property type="match status" value="1"/>
</dbReference>
<evidence type="ECO:0000313" key="11">
    <source>
        <dbReference type="Proteomes" id="UP000718012"/>
    </source>
</evidence>
<dbReference type="InterPro" id="IPR001162">
    <property type="entry name" value="UvrC_RNase_H_dom"/>
</dbReference>
<dbReference type="InterPro" id="IPR036876">
    <property type="entry name" value="UVR_dom_sf"/>
</dbReference>
<dbReference type="SMART" id="SM00465">
    <property type="entry name" value="GIYc"/>
    <property type="match status" value="1"/>
</dbReference>
<evidence type="ECO:0000313" key="10">
    <source>
        <dbReference type="EMBL" id="HJF07914.1"/>
    </source>
</evidence>
<keyword evidence="3 7" id="KW-0228">DNA excision</keyword>
<dbReference type="InterPro" id="IPR038476">
    <property type="entry name" value="UvrC_RNase_H_dom_sf"/>
</dbReference>
<evidence type="ECO:0000256" key="7">
    <source>
        <dbReference type="HAMAP-Rule" id="MF_00203"/>
    </source>
</evidence>
<evidence type="ECO:0000256" key="6">
    <source>
        <dbReference type="ARBA" id="ARBA00023236"/>
    </source>
</evidence>
<dbReference type="HAMAP" id="MF_00203">
    <property type="entry name" value="UvrC"/>
    <property type="match status" value="1"/>
</dbReference>
<accession>A0A921K3H2</accession>
<feature type="domain" description="UvrC family homology region profile" evidence="9">
    <location>
        <begin position="271"/>
        <end position="481"/>
    </location>
</feature>
<dbReference type="AlphaFoldDB" id="A0A921K3H2"/>
<dbReference type="Gene3D" id="3.30.420.340">
    <property type="entry name" value="UvrC, RNAse H endonuclease domain"/>
    <property type="match status" value="1"/>
</dbReference>
<dbReference type="GO" id="GO:0006289">
    <property type="term" value="P:nucleotide-excision repair"/>
    <property type="evidence" value="ECO:0007669"/>
    <property type="project" value="UniProtKB-UniRule"/>
</dbReference>
<dbReference type="Proteomes" id="UP000718012">
    <property type="component" value="Unassembled WGS sequence"/>
</dbReference>
<dbReference type="InterPro" id="IPR047296">
    <property type="entry name" value="GIY-YIG_UvrC_Cho"/>
</dbReference>
<evidence type="ECO:0000256" key="4">
    <source>
        <dbReference type="ARBA" id="ARBA00022881"/>
    </source>
</evidence>